<dbReference type="GO" id="GO:0016985">
    <property type="term" value="F:mannan endo-1,4-beta-mannosidase activity"/>
    <property type="evidence" value="ECO:0007669"/>
    <property type="project" value="UniProtKB-EC"/>
</dbReference>
<dbReference type="HOGENOM" id="CLU_238679_0_0_1"/>
<dbReference type="EnsemblPlants" id="OMERI03G36410.1">
    <property type="protein sequence ID" value="OMERI03G36410.1"/>
    <property type="gene ID" value="OMERI03G36410"/>
</dbReference>
<evidence type="ECO:0000256" key="17">
    <source>
        <dbReference type="ARBA" id="ARBA00038341"/>
    </source>
</evidence>
<feature type="transmembrane region" description="Helical" evidence="19">
    <location>
        <begin position="47"/>
        <end position="71"/>
    </location>
</feature>
<dbReference type="Gene3D" id="1.20.1530.20">
    <property type="match status" value="1"/>
</dbReference>
<evidence type="ECO:0000256" key="8">
    <source>
        <dbReference type="ARBA" id="ARBA00022449"/>
    </source>
</evidence>
<evidence type="ECO:0000256" key="18">
    <source>
        <dbReference type="SAM" id="MobiDB-lite"/>
    </source>
</evidence>
<dbReference type="InterPro" id="IPR057291">
    <property type="entry name" value="CHX17_2nd"/>
</dbReference>
<sequence length="1777" mass="190898">MRLYIYKKNAHEFDRVALHEQVTSLVQVQGASCATHMAAMTTRPRPAAAAIIIAAVFGAAAAAASGGGGMVGVDGTQFVVEGGRTIYFSGFNAYWLMMMASDPARRAAVVAAFTQASARGLNLARTWAFSDGGDQPLQSSPGVYDEAMFQGLDFVIAEARRHDIYLLLCLTNNFDDFGGKRQYVRWAADAGHNLTAGDDFFTSSVVKSYYKNHVMAVVTRVNTVTGVAYKDDPTILAWELMNEPRCDADPTGGMVQAWVEEMAPYVKRVDGGRHLVTAGLEGFYGDGEHESKELNPWGIYYGTNYVATHRAAGVDFATIHLYPDVWLWGSTADEQAAFFRNWTRSHVHATAAFLGKPLLVTEYGKFLWKGGGGGANKTQRNYFLDVVLDAIYASASRGGPLVGGAFWQLLLDDDVVAGMDDLRDGYEIILADDTRAASIIGEHSEQLASLNGQDAEALRRRRRRGAASSHRKARLGSGGDSDTLLLPRTLLIRFIYLSRSISSFIQDNFLASFSLAPASLHPTELAPPPPRGCTGRILASDFEGDTGGVACSVQSPAPWRAAVAPGDGMVAVDGTQFVVDCGRTIFFSGFNAYWLMMMAADPALRGAVATAFQQASAHGLNLARTWAFSDGGDQPLQSSPGVYNETMFQGLDFVIAEAGRRGIYLLLCLTNNFENFGGKRQYVWWARDAGHNLTADDDFFTSTVTVLTRVNTLTGVAYKDDPTIFAWELMNEPRCYADPTGAMVQAWVEEMAPYVKSVDGRHLVTPGLEGFYGDGEHERKELNPWGIYYGTNYVATHRAAGVDFATIHLYPDVWLWGSTADEQATFFRNWTQSHIDATAAYLGMPLLVTEYGKFLWKEVGANKAQRNYFLDLVLDAIYASASRGGPLVGGAFWQLLLDDDVVAGMDDLRDGYEIILAEDSRAASIIGEHSEQLAALNGQDADVLCRRASSHRKTRLGNSLSCGGSGDTLELLLRMQFKPQRSGRTLIGCEGEAAAAKGMKATSEGAWQGDNPLRFSLPLLIVQICLVVVFTRGLAYALRPLRQPRVIAEIIGGILLGPSALGRNKRFLDNVFPKDSLTVLDTLANVGLLFFLFLVGLELDPASLRRTGRTALAVAAAGISLPFALGVGASLVLRAAIAPDAPRGPLIVFMGVALSITAFPVLARILAELKLLTTDIGRMAMSAAAVNDITAWVLLALAIALSGSGSPLVSIYVMLCGVAFVGFATVAVRPVLVFMARRSPEGEPVKESFVCAILVIVLAAGFATDAIGIHALFGAFVIGVLVPKEGACAGALTEKVEDLVSSLFLPLYFVSSGLKTDVTTISGAKSWGLLVLVMTTACAGKIGGTVAASLLMRVPLREALALGMLMNTKGLVELIVLNIGRDRKVLNEEAFAILVLMALVTTFMTTPAVTAVYKPARRQASYKHRTVERADADSELRVLACFHASRGIPTLINLVEASRGTRRSKLTMYAMHLVELSERSSAISMVQRARRNGLPFASRRGHEGGGGGEVVVAFEAFQRLTAVTVKPMTAISDLDTIHDDIVASALDKRAAIILLPFHKMLCHDGTLEPVDRAFHQVNVRVLRDAPCSVAVLVDRALGGAAQVSAPDVSYSVLLLFFGGADDREALAYASRMGEHPGIALTVARFTAAAADAAEDDGAIQKHISNVRKAGNDGAFKYDEVSAHGRQEVAFAIKTLGRGKNLVVTGRSAAVATPLVDKTDCPELGHVGSYLATPEFSTTSSVLVVQKYDSRGDTDTSSSSHAGGEATVEESGVPIRRP</sequence>
<dbReference type="PANTHER" id="PTHR31451:SF36">
    <property type="entry name" value="MANNAN ENDO-1,4-BETA-MANNOSIDASE 4"/>
    <property type="match status" value="1"/>
</dbReference>
<dbReference type="GO" id="GO:0016020">
    <property type="term" value="C:membrane"/>
    <property type="evidence" value="ECO:0007669"/>
    <property type="project" value="UniProtKB-SubCell"/>
</dbReference>
<keyword evidence="9" id="KW-0633">Potassium transport</keyword>
<name>A0A0E0D914_9ORYZ</name>
<dbReference type="STRING" id="40149.A0A0E0D914"/>
<dbReference type="GO" id="GO:0009941">
    <property type="term" value="C:chloroplast envelope"/>
    <property type="evidence" value="ECO:0007669"/>
    <property type="project" value="UniProtKB-SubCell"/>
</dbReference>
<evidence type="ECO:0000256" key="12">
    <source>
        <dbReference type="ARBA" id="ARBA00022946"/>
    </source>
</evidence>
<dbReference type="FunFam" id="3.20.20.80:FF:000012">
    <property type="entry name" value="Mannan endo-1,4-beta-mannosidase 6"/>
    <property type="match status" value="1"/>
</dbReference>
<feature type="transmembrane region" description="Helical" evidence="19">
    <location>
        <begin position="1145"/>
        <end position="1167"/>
    </location>
</feature>
<feature type="domain" description="Cation/H+ exchanger transmembrane" evidence="20">
    <location>
        <begin position="1034"/>
        <end position="1408"/>
    </location>
</feature>
<dbReference type="FunFam" id="1.20.1530.20:FF:000003">
    <property type="entry name" value="Cation/H(+) antiporter 15"/>
    <property type="match status" value="1"/>
</dbReference>
<dbReference type="Proteomes" id="UP000008021">
    <property type="component" value="Chromosome 3"/>
</dbReference>
<accession>A0A0E0D914</accession>
<evidence type="ECO:0000256" key="14">
    <source>
        <dbReference type="ARBA" id="ARBA00022989"/>
    </source>
</evidence>
<dbReference type="PROSITE" id="PS00659">
    <property type="entry name" value="GLYCOSYL_HYDROL_F5"/>
    <property type="match status" value="1"/>
</dbReference>
<dbReference type="GO" id="GO:1902600">
    <property type="term" value="P:proton transmembrane transport"/>
    <property type="evidence" value="ECO:0007669"/>
    <property type="project" value="InterPro"/>
</dbReference>
<dbReference type="Pfam" id="PF23256">
    <property type="entry name" value="CHX17_2nd"/>
    <property type="match status" value="1"/>
</dbReference>
<dbReference type="Pfam" id="PF00999">
    <property type="entry name" value="Na_H_Exchanger"/>
    <property type="match status" value="1"/>
</dbReference>
<evidence type="ECO:0000259" key="23">
    <source>
        <dbReference type="Pfam" id="PF26410"/>
    </source>
</evidence>
<dbReference type="InterPro" id="IPR017853">
    <property type="entry name" value="GH"/>
</dbReference>
<comment type="similarity">
    <text evidence="5">Belongs to the glycosyl hydrolase 5 (cellulase A) family.</text>
</comment>
<organism evidence="24">
    <name type="scientific">Oryza meridionalis</name>
    <dbReference type="NCBI Taxonomy" id="40149"/>
    <lineage>
        <taxon>Eukaryota</taxon>
        <taxon>Viridiplantae</taxon>
        <taxon>Streptophyta</taxon>
        <taxon>Embryophyta</taxon>
        <taxon>Tracheophyta</taxon>
        <taxon>Spermatophyta</taxon>
        <taxon>Magnoliopsida</taxon>
        <taxon>Liliopsida</taxon>
        <taxon>Poales</taxon>
        <taxon>Poaceae</taxon>
        <taxon>BOP clade</taxon>
        <taxon>Oryzoideae</taxon>
        <taxon>Oryzeae</taxon>
        <taxon>Oryzinae</taxon>
        <taxon>Oryza</taxon>
    </lineage>
</organism>
<feature type="domain" description="Glycoside hydrolase family 5" evidence="23">
    <location>
        <begin position="569"/>
        <end position="893"/>
    </location>
</feature>
<evidence type="ECO:0000313" key="24">
    <source>
        <dbReference type="EnsemblPlants" id="OMERI03G36410.1"/>
    </source>
</evidence>
<keyword evidence="16" id="KW-0326">Glycosidase</keyword>
<feature type="region of interest" description="Disordered" evidence="18">
    <location>
        <begin position="1748"/>
        <end position="1777"/>
    </location>
</feature>
<evidence type="ECO:0000256" key="13">
    <source>
        <dbReference type="ARBA" id="ARBA00022958"/>
    </source>
</evidence>
<dbReference type="SUPFAM" id="SSF51445">
    <property type="entry name" value="(Trans)glycosidases"/>
    <property type="match status" value="2"/>
</dbReference>
<dbReference type="Pfam" id="PF26410">
    <property type="entry name" value="GH5_mannosidase"/>
    <property type="match status" value="2"/>
</dbReference>
<feature type="transmembrane region" description="Helical" evidence="19">
    <location>
        <begin position="1082"/>
        <end position="1099"/>
    </location>
</feature>
<evidence type="ECO:0000256" key="16">
    <source>
        <dbReference type="ARBA" id="ARBA00023295"/>
    </source>
</evidence>
<evidence type="ECO:0000256" key="19">
    <source>
        <dbReference type="SAM" id="Phobius"/>
    </source>
</evidence>
<keyword evidence="9" id="KW-0406">Ion transport</keyword>
<keyword evidence="10 19" id="KW-0812">Transmembrane</keyword>
<dbReference type="InterPro" id="IPR038770">
    <property type="entry name" value="Na+/solute_symporter_sf"/>
</dbReference>
<dbReference type="GO" id="GO:0006813">
    <property type="term" value="P:potassium ion transport"/>
    <property type="evidence" value="ECO:0007669"/>
    <property type="project" value="UniProtKB-KW"/>
</dbReference>
<feature type="transmembrane region" description="Helical" evidence="19">
    <location>
        <begin position="1015"/>
        <end position="1034"/>
    </location>
</feature>
<dbReference type="PANTHER" id="PTHR31451">
    <property type="match status" value="1"/>
</dbReference>
<evidence type="ECO:0000256" key="5">
    <source>
        <dbReference type="ARBA" id="ARBA00005641"/>
    </source>
</evidence>
<dbReference type="GO" id="GO:0015297">
    <property type="term" value="F:antiporter activity"/>
    <property type="evidence" value="ECO:0007669"/>
    <property type="project" value="UniProtKB-KW"/>
</dbReference>
<dbReference type="GO" id="GO:0006885">
    <property type="term" value="P:regulation of pH"/>
    <property type="evidence" value="ECO:0007669"/>
    <property type="project" value="UniProtKB-ARBA"/>
</dbReference>
<evidence type="ECO:0000256" key="3">
    <source>
        <dbReference type="ARBA" id="ARBA00004119"/>
    </source>
</evidence>
<keyword evidence="25" id="KW-1185">Reference proteome</keyword>
<keyword evidence="11" id="KW-0378">Hydrolase</keyword>
<feature type="domain" description="Cation/H(+) antiporter central" evidence="21">
    <location>
        <begin position="1463"/>
        <end position="1605"/>
    </location>
</feature>
<evidence type="ECO:0000256" key="15">
    <source>
        <dbReference type="ARBA" id="ARBA00023136"/>
    </source>
</evidence>
<evidence type="ECO:0000259" key="21">
    <source>
        <dbReference type="Pfam" id="PF23256"/>
    </source>
</evidence>
<evidence type="ECO:0000256" key="4">
    <source>
        <dbReference type="ARBA" id="ARBA00004141"/>
    </source>
</evidence>
<evidence type="ECO:0000256" key="7">
    <source>
        <dbReference type="ARBA" id="ARBA00022448"/>
    </source>
</evidence>
<evidence type="ECO:0000256" key="6">
    <source>
        <dbReference type="ARBA" id="ARBA00012706"/>
    </source>
</evidence>
<reference evidence="24" key="1">
    <citation type="submission" date="2015-04" db="UniProtKB">
        <authorList>
            <consortium name="EnsemblPlants"/>
        </authorList>
    </citation>
    <scope>IDENTIFICATION</scope>
</reference>
<dbReference type="InterPro" id="IPR006153">
    <property type="entry name" value="Cation/H_exchanger_TM"/>
</dbReference>
<feature type="transmembrane region" description="Helical" evidence="19">
    <location>
        <begin position="1209"/>
        <end position="1228"/>
    </location>
</feature>
<dbReference type="InterPro" id="IPR045053">
    <property type="entry name" value="MAN-like"/>
</dbReference>
<reference evidence="24" key="2">
    <citation type="submission" date="2018-05" db="EMBL/GenBank/DDBJ databases">
        <title>OmerRS3 (Oryza meridionalis Reference Sequence Version 3).</title>
        <authorList>
            <person name="Zhang J."/>
            <person name="Kudrna D."/>
            <person name="Lee S."/>
            <person name="Talag J."/>
            <person name="Welchert J."/>
            <person name="Wing R.A."/>
        </authorList>
    </citation>
    <scope>NUCLEOTIDE SEQUENCE [LARGE SCALE GENOMIC DNA]</scope>
    <source>
        <strain evidence="24">cv. OR44</strain>
    </source>
</reference>
<comment type="function">
    <text evidence="2">May function as sodium-coupled metabolite transporter across the chloroplast envelope.</text>
</comment>
<feature type="transmembrane region" description="Helical" evidence="19">
    <location>
        <begin position="1327"/>
        <end position="1352"/>
    </location>
</feature>
<evidence type="ECO:0000256" key="11">
    <source>
        <dbReference type="ARBA" id="ARBA00022801"/>
    </source>
</evidence>
<keyword evidence="15 19" id="KW-0472">Membrane</keyword>
<evidence type="ECO:0000256" key="9">
    <source>
        <dbReference type="ARBA" id="ARBA00022538"/>
    </source>
</evidence>
<feature type="transmembrane region" description="Helical" evidence="19">
    <location>
        <begin position="1046"/>
        <end position="1062"/>
    </location>
</feature>
<evidence type="ECO:0000313" key="25">
    <source>
        <dbReference type="Proteomes" id="UP000008021"/>
    </source>
</evidence>
<feature type="transmembrane region" description="Helical" evidence="19">
    <location>
        <begin position="1111"/>
        <end position="1133"/>
    </location>
</feature>
<evidence type="ECO:0000256" key="10">
    <source>
        <dbReference type="ARBA" id="ARBA00022692"/>
    </source>
</evidence>
<dbReference type="Gramene" id="OMERI03G36410.1">
    <property type="protein sequence ID" value="OMERI03G36410.1"/>
    <property type="gene ID" value="OMERI03G36410"/>
</dbReference>
<dbReference type="InterPro" id="IPR018087">
    <property type="entry name" value="Glyco_hydro_5_CS"/>
</dbReference>
<proteinExistence type="inferred from homology"/>
<keyword evidence="13" id="KW-0630">Potassium</keyword>
<feature type="domain" description="Cation/H(+) antiporter C-terminal" evidence="22">
    <location>
        <begin position="1609"/>
        <end position="1748"/>
    </location>
</feature>
<keyword evidence="7" id="KW-0813">Transport</keyword>
<dbReference type="EC" id="3.2.1.78" evidence="6"/>
<evidence type="ECO:0000259" key="20">
    <source>
        <dbReference type="Pfam" id="PF00999"/>
    </source>
</evidence>
<feature type="transmembrane region" description="Helical" evidence="19">
    <location>
        <begin position="1249"/>
        <end position="1282"/>
    </location>
</feature>
<comment type="similarity">
    <text evidence="17">Belongs to the monovalent cation:proton antiporter 2 (CPA2) transporter (TC 2.A.37) family. CHX (TC 2.A.37.4) subfamily.</text>
</comment>
<dbReference type="Gene3D" id="3.20.20.80">
    <property type="entry name" value="Glycosidases"/>
    <property type="match status" value="2"/>
</dbReference>
<comment type="subcellular location">
    <subcellularLocation>
        <location evidence="4">Membrane</location>
        <topology evidence="4">Multi-pass membrane protein</topology>
    </subcellularLocation>
    <subcellularLocation>
        <location evidence="3">Plastid</location>
        <location evidence="3">Chloroplast envelope</location>
    </subcellularLocation>
</comment>
<feature type="transmembrane region" description="Helical" evidence="19">
    <location>
        <begin position="1391"/>
        <end position="1413"/>
    </location>
</feature>
<comment type="catalytic activity">
    <reaction evidence="1">
        <text>Random hydrolysis of (1-&gt;4)-beta-D-mannosidic linkages in mannans, galactomannans and glucomannans.</text>
        <dbReference type="EC" id="3.2.1.78"/>
    </reaction>
</comment>
<dbReference type="InterPro" id="IPR057290">
    <property type="entry name" value="CHX17_C"/>
</dbReference>
<evidence type="ECO:0000259" key="22">
    <source>
        <dbReference type="Pfam" id="PF23259"/>
    </source>
</evidence>
<dbReference type="GO" id="GO:0000272">
    <property type="term" value="P:polysaccharide catabolic process"/>
    <property type="evidence" value="ECO:0007669"/>
    <property type="project" value="InterPro"/>
</dbReference>
<feature type="domain" description="Glycoside hydrolase family 5" evidence="23">
    <location>
        <begin position="71"/>
        <end position="407"/>
    </location>
</feature>
<keyword evidence="12" id="KW-0809">Transit peptide</keyword>
<dbReference type="Pfam" id="PF23259">
    <property type="entry name" value="CHX17_C"/>
    <property type="match status" value="1"/>
</dbReference>
<dbReference type="InterPro" id="IPR001547">
    <property type="entry name" value="Glyco_hydro_5"/>
</dbReference>
<keyword evidence="14 19" id="KW-1133">Transmembrane helix</keyword>
<protein>
    <recommendedName>
        <fullName evidence="6">mannan endo-1,4-beta-mannosidase</fullName>
        <ecNumber evidence="6">3.2.1.78</ecNumber>
    </recommendedName>
</protein>
<evidence type="ECO:0000256" key="2">
    <source>
        <dbReference type="ARBA" id="ARBA00003198"/>
    </source>
</evidence>
<evidence type="ECO:0000256" key="1">
    <source>
        <dbReference type="ARBA" id="ARBA00001678"/>
    </source>
</evidence>
<feature type="transmembrane region" description="Helical" evidence="19">
    <location>
        <begin position="1179"/>
        <end position="1203"/>
    </location>
</feature>
<keyword evidence="8" id="KW-0050">Antiport</keyword>